<dbReference type="Proteomes" id="UP000605361">
    <property type="component" value="Unassembled WGS sequence"/>
</dbReference>
<evidence type="ECO:0000256" key="1">
    <source>
        <dbReference type="SAM" id="MobiDB-lite"/>
    </source>
</evidence>
<dbReference type="AlphaFoldDB" id="A0A931A7X9"/>
<feature type="compositionally biased region" description="Basic and acidic residues" evidence="1">
    <location>
        <begin position="146"/>
        <end position="157"/>
    </location>
</feature>
<name>A0A931A7X9_9ACTN</name>
<evidence type="ECO:0008006" key="4">
    <source>
        <dbReference type="Google" id="ProtNLM"/>
    </source>
</evidence>
<dbReference type="InterPro" id="IPR036704">
    <property type="entry name" value="RraA/RraA-like_sf"/>
</dbReference>
<comment type="caution">
    <text evidence="2">The sequence shown here is derived from an EMBL/GenBank/DDBJ whole genome shotgun (WGS) entry which is preliminary data.</text>
</comment>
<accession>A0A931A7X9</accession>
<dbReference type="RefSeq" id="WP_195893428.1">
    <property type="nucleotide sequence ID" value="NZ_JADOGI010000002.1"/>
</dbReference>
<dbReference type="Pfam" id="PF03737">
    <property type="entry name" value="RraA-like"/>
    <property type="match status" value="1"/>
</dbReference>
<sequence length="157" mass="16334">MSGFTDGHVIVRTRVRPDAGAVKVLAEAGVATVHEAMGRRGLLSPVLRPIYSGARIAGRAVTVLSHPGDNLMIHAAIEQCGAGVLVVAREDATAVAGEATASMAGEAEKREQFRDGVLGLDLYGMRATLDQLGVRYVDAPDEGPDDAGRGEGDSAER</sequence>
<reference evidence="2" key="1">
    <citation type="submission" date="2020-11" db="EMBL/GenBank/DDBJ databases">
        <title>Whole-genome analyses of Nonomuraea sp. K274.</title>
        <authorList>
            <person name="Veyisoglu A."/>
        </authorList>
    </citation>
    <scope>NUCLEOTIDE SEQUENCE</scope>
    <source>
        <strain evidence="2">K274</strain>
    </source>
</reference>
<feature type="region of interest" description="Disordered" evidence="1">
    <location>
        <begin position="136"/>
        <end position="157"/>
    </location>
</feature>
<dbReference type="SUPFAM" id="SSF89562">
    <property type="entry name" value="RraA-like"/>
    <property type="match status" value="1"/>
</dbReference>
<proteinExistence type="predicted"/>
<dbReference type="InterPro" id="IPR005493">
    <property type="entry name" value="RraA/RraA-like"/>
</dbReference>
<gene>
    <name evidence="2" type="ORF">ITP53_01580</name>
</gene>
<evidence type="ECO:0000313" key="2">
    <source>
        <dbReference type="EMBL" id="MBF8184457.1"/>
    </source>
</evidence>
<keyword evidence="3" id="KW-1185">Reference proteome</keyword>
<dbReference type="Gene3D" id="3.50.30.40">
    <property type="entry name" value="Ribonuclease E inhibitor RraA/RraA-like"/>
    <property type="match status" value="1"/>
</dbReference>
<evidence type="ECO:0000313" key="3">
    <source>
        <dbReference type="Proteomes" id="UP000605361"/>
    </source>
</evidence>
<organism evidence="2 3">
    <name type="scientific">Nonomuraea cypriaca</name>
    <dbReference type="NCBI Taxonomy" id="1187855"/>
    <lineage>
        <taxon>Bacteria</taxon>
        <taxon>Bacillati</taxon>
        <taxon>Actinomycetota</taxon>
        <taxon>Actinomycetes</taxon>
        <taxon>Streptosporangiales</taxon>
        <taxon>Streptosporangiaceae</taxon>
        <taxon>Nonomuraea</taxon>
    </lineage>
</organism>
<dbReference type="EMBL" id="JADOGI010000002">
    <property type="protein sequence ID" value="MBF8184457.1"/>
    <property type="molecule type" value="Genomic_DNA"/>
</dbReference>
<protein>
    <recommendedName>
        <fullName evidence="4">4-carboxy-4-hydroxy-2-oxoadipate aldolase/oxaloacetate decarboxylase</fullName>
    </recommendedName>
</protein>